<dbReference type="SUPFAM" id="SSF56672">
    <property type="entry name" value="DNA/RNA polymerases"/>
    <property type="match status" value="1"/>
</dbReference>
<dbReference type="GO" id="GO:0015074">
    <property type="term" value="P:DNA integration"/>
    <property type="evidence" value="ECO:0007669"/>
    <property type="project" value="InterPro"/>
</dbReference>
<organism evidence="5">
    <name type="scientific">Tanacetum cinerariifolium</name>
    <name type="common">Dalmatian daisy</name>
    <name type="synonym">Chrysanthemum cinerariifolium</name>
    <dbReference type="NCBI Taxonomy" id="118510"/>
    <lineage>
        <taxon>Eukaryota</taxon>
        <taxon>Viridiplantae</taxon>
        <taxon>Streptophyta</taxon>
        <taxon>Embryophyta</taxon>
        <taxon>Tracheophyta</taxon>
        <taxon>Spermatophyta</taxon>
        <taxon>Magnoliopsida</taxon>
        <taxon>eudicotyledons</taxon>
        <taxon>Gunneridae</taxon>
        <taxon>Pentapetalae</taxon>
        <taxon>asterids</taxon>
        <taxon>campanulids</taxon>
        <taxon>Asterales</taxon>
        <taxon>Asteraceae</taxon>
        <taxon>Asteroideae</taxon>
        <taxon>Anthemideae</taxon>
        <taxon>Anthemidinae</taxon>
        <taxon>Tanacetum</taxon>
    </lineage>
</organism>
<dbReference type="InterPro" id="IPR036397">
    <property type="entry name" value="RNaseH_sf"/>
</dbReference>
<evidence type="ECO:0000256" key="3">
    <source>
        <dbReference type="SAM" id="MobiDB-lite"/>
    </source>
</evidence>
<feature type="non-terminal residue" evidence="5">
    <location>
        <position position="1"/>
    </location>
</feature>
<gene>
    <name evidence="5" type="ORF">Tci_283800</name>
</gene>
<dbReference type="InterPro" id="IPR039537">
    <property type="entry name" value="Retrotran_Ty1/copia-like"/>
</dbReference>
<dbReference type="InterPro" id="IPR012337">
    <property type="entry name" value="RNaseH-like_sf"/>
</dbReference>
<keyword evidence="1" id="KW-0479">Metal-binding</keyword>
<dbReference type="InterPro" id="IPR013103">
    <property type="entry name" value="RVT_2"/>
</dbReference>
<name>A0A699H0D6_TANCI</name>
<evidence type="ECO:0000259" key="4">
    <source>
        <dbReference type="PROSITE" id="PS50994"/>
    </source>
</evidence>
<dbReference type="Pfam" id="PF00665">
    <property type="entry name" value="rve"/>
    <property type="match status" value="1"/>
</dbReference>
<dbReference type="CDD" id="cd09272">
    <property type="entry name" value="RNase_HI_RT_Ty1"/>
    <property type="match status" value="1"/>
</dbReference>
<comment type="caution">
    <text evidence="5">The sequence shown here is derived from an EMBL/GenBank/DDBJ whole genome shotgun (WGS) entry which is preliminary data.</text>
</comment>
<dbReference type="GO" id="GO:0003676">
    <property type="term" value="F:nucleic acid binding"/>
    <property type="evidence" value="ECO:0007669"/>
    <property type="project" value="InterPro"/>
</dbReference>
<dbReference type="GO" id="GO:0046872">
    <property type="term" value="F:metal ion binding"/>
    <property type="evidence" value="ECO:0007669"/>
    <property type="project" value="UniProtKB-KW"/>
</dbReference>
<feature type="region of interest" description="Disordered" evidence="3">
    <location>
        <begin position="457"/>
        <end position="495"/>
    </location>
</feature>
<dbReference type="SUPFAM" id="SSF53098">
    <property type="entry name" value="Ribonuclease H-like"/>
    <property type="match status" value="1"/>
</dbReference>
<accession>A0A699H0D6</accession>
<dbReference type="Pfam" id="PF07727">
    <property type="entry name" value="RVT_2"/>
    <property type="match status" value="1"/>
</dbReference>
<dbReference type="PROSITE" id="PS50994">
    <property type="entry name" value="INTEGRASE"/>
    <property type="match status" value="1"/>
</dbReference>
<dbReference type="GO" id="GO:0016787">
    <property type="term" value="F:hydrolase activity"/>
    <property type="evidence" value="ECO:0007669"/>
    <property type="project" value="UniProtKB-KW"/>
</dbReference>
<proteinExistence type="predicted"/>
<feature type="compositionally biased region" description="Polar residues" evidence="3">
    <location>
        <begin position="457"/>
        <end position="471"/>
    </location>
</feature>
<dbReference type="Pfam" id="PF25597">
    <property type="entry name" value="SH3_retrovirus"/>
    <property type="match status" value="1"/>
</dbReference>
<evidence type="ECO:0000256" key="2">
    <source>
        <dbReference type="ARBA" id="ARBA00022801"/>
    </source>
</evidence>
<dbReference type="PANTHER" id="PTHR42648">
    <property type="entry name" value="TRANSPOSASE, PUTATIVE-RELATED"/>
    <property type="match status" value="1"/>
</dbReference>
<sequence length="1252" mass="144008">PRRRDAAYLQTQLLIAQKEEVGIQLQAEEFDLMAAAADLDEIEEVNANCILMANLQQASTSSNQTDKAPIYHSDGSTEVHNYEDCYDNEIFNMFTQEEQYTELLEPISESHQVPQNDNNVIFEKKKLKSDFKIHKDELLDKQIQLEKRIKELDNILVKTGQSIQTIHMLLPKPDSFYHTEQKMALGYQNPFYLKQAQKKQQSLYDGKVLFEKHDPPFVHDSKETLQLAQESRQKMKQLNKEIKPVNYTKINHLSGVFVSQMAKSREELYFSNTSKTANVSKPISIPNEEFSDDSTPSVARKFLYEVKSTIVTLQRVVKHRMTLETHIWSSSAHQELHKIVKDEIFPIVNQVDAKHKALELEIEHLLRAVVSHDIMSVMQNNSVGETSNLQTELERTKEHFENYIIKKENEYAKLWNYWINPFKTFKEEKHVPNKVRARVGTKPITVSQPSVFTKKVVNSDSNGLSSTGVDNTKTRRPQPRSNIKNDRVPYASKSSCNKDKGVEVEEHHRNLLLSKNRKHCHLHVITLSLLLQNVKYKVVCAMCKQCLIFVNHDVCLLNYVNGMNYHGRKQKANVSINKKQKKQQPKVKKTKKVGFIERLATPKPSKPRYFLRWSPTGRLFDLKGKIIASSESKSQFDCSNGDNAYTSNHLEPKIKRFLNSTSFLGRQRLHLLHMDLCGPMRIASINGKRYVLVIVDDYSRYTWVQFLKSKDEAPEVIKTFLKRISILFQSPVIIIRTDNGTKFKNQVLKEYFDSVGISHQVSSIRTPQQNGVVERRNRTLVEAARTMLIFSRAPLFLWAEAIANAKPDISFLHVFEALCYPKNDREDIGKLGAKGDIGFFIGYSANSCAYRVYNHRTKKIMKTMNVSFDELSAMAFEQRTSKPELQSMTSGQIKNTVIRNKSRLVVRGYRQEEGLDFKESFSPIARMEAIRIFLAYAAHKSFTVFQMDVKTAFLHGSLKEDVYVCQPEGFIDADHPSHVYKLKKALYGLKQAPKVWYNEFSMFLLHNHFFKGSIDPTLFIRRFDKDILVVQVYVDDIIFGSTHPRYTQPFFDIIKSHFEMSMMGEMTFFLGLQVNQSSCGIFINQSNYVLEIFKKYGMESCNPVGTSMEIKDKLDLDQNGTPVDAMKYHSMIGALMYLTSSRPDIVHATCLCARYQAKPTEKHLKEVKRIFRYLWGTINTGLWYTKDSGFKLTGFSDAYYAGCKDTFKSTFGGAQFLGEKLVSWSSKKQDCTTLSTAKAEYMSLSACCAQVL</sequence>
<keyword evidence="2" id="KW-0378">Hydrolase</keyword>
<dbReference type="InterPro" id="IPR043502">
    <property type="entry name" value="DNA/RNA_pol_sf"/>
</dbReference>
<dbReference type="AlphaFoldDB" id="A0A699H0D6"/>
<feature type="domain" description="Integrase catalytic" evidence="4">
    <location>
        <begin position="664"/>
        <end position="803"/>
    </location>
</feature>
<dbReference type="EMBL" id="BKCJ010090454">
    <property type="protein sequence ID" value="GEX11825.1"/>
    <property type="molecule type" value="Genomic_DNA"/>
</dbReference>
<dbReference type="InterPro" id="IPR001584">
    <property type="entry name" value="Integrase_cat-core"/>
</dbReference>
<dbReference type="InterPro" id="IPR057670">
    <property type="entry name" value="SH3_retrovirus"/>
</dbReference>
<dbReference type="Gene3D" id="3.30.420.10">
    <property type="entry name" value="Ribonuclease H-like superfamily/Ribonuclease H"/>
    <property type="match status" value="1"/>
</dbReference>
<evidence type="ECO:0000256" key="1">
    <source>
        <dbReference type="ARBA" id="ARBA00022723"/>
    </source>
</evidence>
<protein>
    <submittedName>
        <fullName evidence="5">Copia protein</fullName>
    </submittedName>
</protein>
<reference evidence="5" key="1">
    <citation type="journal article" date="2019" name="Sci. Rep.">
        <title>Draft genome of Tanacetum cinerariifolium, the natural source of mosquito coil.</title>
        <authorList>
            <person name="Yamashiro T."/>
            <person name="Shiraishi A."/>
            <person name="Satake H."/>
            <person name="Nakayama K."/>
        </authorList>
    </citation>
    <scope>NUCLEOTIDE SEQUENCE</scope>
</reference>
<dbReference type="PANTHER" id="PTHR42648:SF32">
    <property type="entry name" value="RIBONUCLEASE H-LIKE DOMAIN, GAG-PRE-INTEGRASE DOMAIN PROTEIN-RELATED"/>
    <property type="match status" value="1"/>
</dbReference>
<evidence type="ECO:0000313" key="5">
    <source>
        <dbReference type="EMBL" id="GEX11825.1"/>
    </source>
</evidence>